<evidence type="ECO:0000313" key="5">
    <source>
        <dbReference type="EMBL" id="PLW77657.1"/>
    </source>
</evidence>
<dbReference type="Gene3D" id="1.10.287.470">
    <property type="entry name" value="Helix hairpin bin"/>
    <property type="match status" value="1"/>
</dbReference>
<feature type="signal peptide" evidence="3">
    <location>
        <begin position="1"/>
        <end position="29"/>
    </location>
</feature>
<dbReference type="NCBIfam" id="TIGR01730">
    <property type="entry name" value="RND_mfp"/>
    <property type="match status" value="1"/>
</dbReference>
<feature type="coiled-coil region" evidence="2">
    <location>
        <begin position="94"/>
        <end position="152"/>
    </location>
</feature>
<keyword evidence="3" id="KW-0732">Signal</keyword>
<accession>A0A2N5XT71</accession>
<dbReference type="Gene3D" id="2.40.420.20">
    <property type="match status" value="1"/>
</dbReference>
<protein>
    <submittedName>
        <fullName evidence="5">Efflux RND transporter periplasmic adaptor subunit</fullName>
    </submittedName>
</protein>
<dbReference type="InterPro" id="IPR058647">
    <property type="entry name" value="BSH_CzcB-like"/>
</dbReference>
<evidence type="ECO:0000256" key="3">
    <source>
        <dbReference type="SAM" id="SignalP"/>
    </source>
</evidence>
<dbReference type="PANTHER" id="PTHR30469:SF15">
    <property type="entry name" value="HLYD FAMILY OF SECRETION PROTEINS"/>
    <property type="match status" value="1"/>
</dbReference>
<gene>
    <name evidence="5" type="ORF">C0081_10190</name>
</gene>
<proteinExistence type="inferred from homology"/>
<evidence type="ECO:0000256" key="1">
    <source>
        <dbReference type="ARBA" id="ARBA00009477"/>
    </source>
</evidence>
<dbReference type="EMBL" id="PKUQ01000016">
    <property type="protein sequence ID" value="PLW77657.1"/>
    <property type="molecule type" value="Genomic_DNA"/>
</dbReference>
<name>A0A2N5XT71_9HYPH</name>
<keyword evidence="6" id="KW-1185">Reference proteome</keyword>
<dbReference type="Gene3D" id="2.40.50.100">
    <property type="match status" value="1"/>
</dbReference>
<organism evidence="5 6">
    <name type="scientific">Cohaesibacter celericrescens</name>
    <dbReference type="NCBI Taxonomy" id="2067669"/>
    <lineage>
        <taxon>Bacteria</taxon>
        <taxon>Pseudomonadati</taxon>
        <taxon>Pseudomonadota</taxon>
        <taxon>Alphaproteobacteria</taxon>
        <taxon>Hyphomicrobiales</taxon>
        <taxon>Cohaesibacteraceae</taxon>
    </lineage>
</organism>
<dbReference type="AlphaFoldDB" id="A0A2N5XT71"/>
<dbReference type="Proteomes" id="UP000234881">
    <property type="component" value="Unassembled WGS sequence"/>
</dbReference>
<dbReference type="GO" id="GO:0015562">
    <property type="term" value="F:efflux transmembrane transporter activity"/>
    <property type="evidence" value="ECO:0007669"/>
    <property type="project" value="TreeGrafter"/>
</dbReference>
<comment type="caution">
    <text evidence="5">The sequence shown here is derived from an EMBL/GenBank/DDBJ whole genome shotgun (WGS) entry which is preliminary data.</text>
</comment>
<keyword evidence="2" id="KW-0175">Coiled coil</keyword>
<dbReference type="OrthoDB" id="7914255at2"/>
<sequence length="338" mass="36472">MRKSHPKPRSALLIACFVALTAPSFQAFASDYTVKLVSVEDKKAVFATVESTDSIAARVRITGTITELTVTEGSQVKAGETIALVRDPKLGLQIEAIEAQIRAAEREIANIKTEQERAEQLFKRGSTTKARLDQINTQYDVANSTLEASQAQKAVIQRQLEEGAVLAPQSGRVLDVPITIGSVVMPGEPVATIAKDNYILRLSLPERHARFLEKGDPVEVAGRGSDCEGSCTRTGEIVKVFPKIASGRVLADATVDGLGNYFVGERIQVRVGAGQRDTYLVPLGFVFNRYGVDFVHSNGTDGEATDIAVQIGRTYQRDGSTMIEILSGLQAGDVLLQP</sequence>
<evidence type="ECO:0000256" key="2">
    <source>
        <dbReference type="SAM" id="Coils"/>
    </source>
</evidence>
<reference evidence="5 6" key="1">
    <citation type="submission" date="2018-01" db="EMBL/GenBank/DDBJ databases">
        <title>The draft genome sequence of Cohaesibacter sp. H1304.</title>
        <authorList>
            <person name="Wang N.-N."/>
            <person name="Du Z.-J."/>
        </authorList>
    </citation>
    <scope>NUCLEOTIDE SEQUENCE [LARGE SCALE GENOMIC DNA]</scope>
    <source>
        <strain evidence="5 6">H1304</strain>
    </source>
</reference>
<feature type="chain" id="PRO_5014639698" evidence="3">
    <location>
        <begin position="30"/>
        <end position="338"/>
    </location>
</feature>
<dbReference type="RefSeq" id="WP_101533673.1">
    <property type="nucleotide sequence ID" value="NZ_JBFHIU010000012.1"/>
</dbReference>
<feature type="domain" description="CzcB-like barrel-sandwich hybrid" evidence="4">
    <location>
        <begin position="59"/>
        <end position="194"/>
    </location>
</feature>
<dbReference type="SUPFAM" id="SSF111369">
    <property type="entry name" value="HlyD-like secretion proteins"/>
    <property type="match status" value="1"/>
</dbReference>
<evidence type="ECO:0000259" key="4">
    <source>
        <dbReference type="Pfam" id="PF25973"/>
    </source>
</evidence>
<dbReference type="GO" id="GO:1990281">
    <property type="term" value="C:efflux pump complex"/>
    <property type="evidence" value="ECO:0007669"/>
    <property type="project" value="TreeGrafter"/>
</dbReference>
<comment type="similarity">
    <text evidence="1">Belongs to the membrane fusion protein (MFP) (TC 8.A.1) family.</text>
</comment>
<dbReference type="PANTHER" id="PTHR30469">
    <property type="entry name" value="MULTIDRUG RESISTANCE PROTEIN MDTA"/>
    <property type="match status" value="1"/>
</dbReference>
<dbReference type="Pfam" id="PF25973">
    <property type="entry name" value="BSH_CzcB"/>
    <property type="match status" value="1"/>
</dbReference>
<dbReference type="InterPro" id="IPR006143">
    <property type="entry name" value="RND_pump_MFP"/>
</dbReference>
<evidence type="ECO:0000313" key="6">
    <source>
        <dbReference type="Proteomes" id="UP000234881"/>
    </source>
</evidence>